<dbReference type="GO" id="GO:0035336">
    <property type="term" value="P:long-chain fatty-acyl-CoA metabolic process"/>
    <property type="evidence" value="ECO:0007669"/>
    <property type="project" value="TreeGrafter"/>
</dbReference>
<dbReference type="GO" id="GO:0102965">
    <property type="term" value="F:alcohol-forming long-chain fatty acyl-CoA reductase activity"/>
    <property type="evidence" value="ECO:0007669"/>
    <property type="project" value="UniProtKB-EC"/>
</dbReference>
<dbReference type="Gene3D" id="3.40.50.720">
    <property type="entry name" value="NAD(P)-binding Rossmann-like Domain"/>
    <property type="match status" value="1"/>
</dbReference>
<dbReference type="SUPFAM" id="SSF51735">
    <property type="entry name" value="NAD(P)-binding Rossmann-fold domains"/>
    <property type="match status" value="1"/>
</dbReference>
<dbReference type="AlphaFoldDB" id="A0A9N7R7B0"/>
<accession>A0A9N7R7B0</accession>
<evidence type="ECO:0000313" key="8">
    <source>
        <dbReference type="Proteomes" id="UP001153555"/>
    </source>
</evidence>
<keyword evidence="2 4" id="KW-0444">Lipid biosynthesis</keyword>
<feature type="domain" description="Fatty acyl-CoA reductase C-terminal" evidence="5">
    <location>
        <begin position="503"/>
        <end position="571"/>
    </location>
</feature>
<evidence type="ECO:0000256" key="4">
    <source>
        <dbReference type="RuleBase" id="RU363097"/>
    </source>
</evidence>
<dbReference type="Pfam" id="PF07993">
    <property type="entry name" value="NAD_binding_4"/>
    <property type="match status" value="1"/>
</dbReference>
<name>A0A9N7R7B0_STRHE</name>
<keyword evidence="4" id="KW-0560">Oxidoreductase</keyword>
<comment type="function">
    <text evidence="4">Catalyzes the reduction of fatty acyl-CoA to fatty alcohols.</text>
</comment>
<dbReference type="InterPro" id="IPR036291">
    <property type="entry name" value="NAD(P)-bd_dom_sf"/>
</dbReference>
<dbReference type="EMBL" id="CACSLK010016925">
    <property type="protein sequence ID" value="CAA0818434.1"/>
    <property type="molecule type" value="Genomic_DNA"/>
</dbReference>
<dbReference type="PANTHER" id="PTHR11011:SF45">
    <property type="entry name" value="FATTY ACYL-COA REDUCTASE CG8306-RELATED"/>
    <property type="match status" value="1"/>
</dbReference>
<keyword evidence="3 4" id="KW-0443">Lipid metabolism</keyword>
<evidence type="ECO:0000256" key="1">
    <source>
        <dbReference type="ARBA" id="ARBA00005928"/>
    </source>
</evidence>
<reference evidence="7" key="1">
    <citation type="submission" date="2019-12" db="EMBL/GenBank/DDBJ databases">
        <authorList>
            <person name="Scholes J."/>
        </authorList>
    </citation>
    <scope>NUCLEOTIDE SEQUENCE</scope>
</reference>
<dbReference type="EC" id="1.2.1.84" evidence="4"/>
<comment type="caution">
    <text evidence="7">The sequence shown here is derived from an EMBL/GenBank/DDBJ whole genome shotgun (WGS) entry which is preliminary data.</text>
</comment>
<evidence type="ECO:0000259" key="5">
    <source>
        <dbReference type="Pfam" id="PF03015"/>
    </source>
</evidence>
<dbReference type="Proteomes" id="UP001153555">
    <property type="component" value="Unassembled WGS sequence"/>
</dbReference>
<dbReference type="InterPro" id="IPR026055">
    <property type="entry name" value="FAR"/>
</dbReference>
<dbReference type="GO" id="GO:0080019">
    <property type="term" value="F:alcohol-forming very long-chain fatty acyl-CoA reductase activity"/>
    <property type="evidence" value="ECO:0007669"/>
    <property type="project" value="InterPro"/>
</dbReference>
<dbReference type="Pfam" id="PF03015">
    <property type="entry name" value="Sterile"/>
    <property type="match status" value="1"/>
</dbReference>
<evidence type="ECO:0000256" key="2">
    <source>
        <dbReference type="ARBA" id="ARBA00022516"/>
    </source>
</evidence>
<evidence type="ECO:0000259" key="6">
    <source>
        <dbReference type="Pfam" id="PF07993"/>
    </source>
</evidence>
<sequence length="576" mass="65068">MSTAQISTICIPQVKLFSHKHYQSQKPNKISFLGNNCENSKLTKRLRDSTWKLGVNYNGYAYFTSPLHPLEAELPLDAESGGNRAGVGIDEFFQGKNIFVTGATGLVGKALVEKLLRSTSVRKIYLLMKANDKEGALERLSKDIIQSELFECLWKEYGSGFEELAREKLVPIVGNICKPNLGMDAYSSGVVMDEVDVIVGSAASTTLDDRYDSLIDANVSAPQRLMRFAKKCKNLKLFVHISTAYVNGRKEGIIYEKPLVMGGNGRNEEDFATSSSNWGIDLTDEMNLVMKSCIGSIEFEATKELKRLGLERAAFYGWYNPYHSTKAMGEMVLNEIRENVPVLIIRPTVIESSYEQPFPGWIQGNRMFDPVIISYGKGLLPAYLADPNAHVDIVPVDMVANTTIAAIAKHGSINKPRLDVYHVATDFVNPLKFSDFFEHIHEHFTRNPLTSGDFPKMELFDDFSDFSMYVRDVISERTGLTNINAVETNGNAVQKIRRLYKAKVAYAEQLCKLYEFIGFFKARFHTGNTRKLLDEMSKEEQDKFEIDATKIDWRKYFVDIHIPGVRKHVLNNKMTV</sequence>
<comment type="similarity">
    <text evidence="1 4">Belongs to the fatty acyl-CoA reductase family.</text>
</comment>
<keyword evidence="4" id="KW-0521">NADP</keyword>
<proteinExistence type="inferred from homology"/>
<dbReference type="CDD" id="cd05236">
    <property type="entry name" value="FAR-N_SDR_e"/>
    <property type="match status" value="1"/>
</dbReference>
<dbReference type="CDD" id="cd09071">
    <property type="entry name" value="FAR_C"/>
    <property type="match status" value="1"/>
</dbReference>
<dbReference type="OrthoDB" id="429813at2759"/>
<dbReference type="GO" id="GO:0010345">
    <property type="term" value="P:suberin biosynthetic process"/>
    <property type="evidence" value="ECO:0007669"/>
    <property type="project" value="TreeGrafter"/>
</dbReference>
<dbReference type="InterPro" id="IPR013120">
    <property type="entry name" value="FAR_NAD-bd"/>
</dbReference>
<feature type="domain" description="Thioester reductase (TE)" evidence="6">
    <location>
        <begin position="100"/>
        <end position="402"/>
    </location>
</feature>
<dbReference type="PANTHER" id="PTHR11011">
    <property type="entry name" value="MALE STERILITY PROTEIN 2-RELATED"/>
    <property type="match status" value="1"/>
</dbReference>
<evidence type="ECO:0000313" key="7">
    <source>
        <dbReference type="EMBL" id="CAA0818434.1"/>
    </source>
</evidence>
<keyword evidence="8" id="KW-1185">Reference proteome</keyword>
<protein>
    <recommendedName>
        <fullName evidence="4">Fatty acyl-CoA reductase</fullName>
        <ecNumber evidence="4">1.2.1.84</ecNumber>
    </recommendedName>
</protein>
<dbReference type="InterPro" id="IPR033640">
    <property type="entry name" value="FAR_C"/>
</dbReference>
<organism evidence="7 8">
    <name type="scientific">Striga hermonthica</name>
    <name type="common">Purple witchweed</name>
    <name type="synonym">Buchnera hermonthica</name>
    <dbReference type="NCBI Taxonomy" id="68872"/>
    <lineage>
        <taxon>Eukaryota</taxon>
        <taxon>Viridiplantae</taxon>
        <taxon>Streptophyta</taxon>
        <taxon>Embryophyta</taxon>
        <taxon>Tracheophyta</taxon>
        <taxon>Spermatophyta</taxon>
        <taxon>Magnoliopsida</taxon>
        <taxon>eudicotyledons</taxon>
        <taxon>Gunneridae</taxon>
        <taxon>Pentapetalae</taxon>
        <taxon>asterids</taxon>
        <taxon>lamiids</taxon>
        <taxon>Lamiales</taxon>
        <taxon>Orobanchaceae</taxon>
        <taxon>Buchnereae</taxon>
        <taxon>Striga</taxon>
    </lineage>
</organism>
<evidence type="ECO:0000256" key="3">
    <source>
        <dbReference type="ARBA" id="ARBA00023098"/>
    </source>
</evidence>
<comment type="catalytic activity">
    <reaction evidence="4">
        <text>a long-chain fatty acyl-CoA + 2 NADPH + 2 H(+) = a long-chain primary fatty alcohol + 2 NADP(+) + CoA</text>
        <dbReference type="Rhea" id="RHEA:52716"/>
        <dbReference type="ChEBI" id="CHEBI:15378"/>
        <dbReference type="ChEBI" id="CHEBI:57287"/>
        <dbReference type="ChEBI" id="CHEBI:57783"/>
        <dbReference type="ChEBI" id="CHEBI:58349"/>
        <dbReference type="ChEBI" id="CHEBI:77396"/>
        <dbReference type="ChEBI" id="CHEBI:83139"/>
        <dbReference type="EC" id="1.2.1.84"/>
    </reaction>
</comment>
<gene>
    <name evidence="7" type="ORF">SHERM_01287</name>
</gene>